<dbReference type="Proteomes" id="UP000242814">
    <property type="component" value="Unassembled WGS sequence"/>
</dbReference>
<reference evidence="9 10" key="1">
    <citation type="submission" date="2016-06" db="EMBL/GenBank/DDBJ databases">
        <authorList>
            <person name="Kjaerup R.B."/>
            <person name="Dalgaard T.S."/>
            <person name="Juul-Madsen H.R."/>
        </authorList>
    </citation>
    <scope>NUCLEOTIDE SEQUENCE [LARGE SCALE GENOMIC DNA]</scope>
    <source>
        <strain evidence="9 10">Pb300</strain>
    </source>
</reference>
<dbReference type="InterPro" id="IPR000269">
    <property type="entry name" value="Cu_amine_oxidase"/>
</dbReference>
<evidence type="ECO:0000259" key="8">
    <source>
        <dbReference type="Pfam" id="PF01179"/>
    </source>
</evidence>
<evidence type="ECO:0000256" key="7">
    <source>
        <dbReference type="RuleBase" id="RU000672"/>
    </source>
</evidence>
<comment type="PTM">
    <text evidence="7">Topaquinone (TPQ) is generated by copper-dependent autoxidation of a specific tyrosyl residue.</text>
</comment>
<dbReference type="InterPro" id="IPR016182">
    <property type="entry name" value="Cu_amine_oxidase_N-reg"/>
</dbReference>
<name>A0A1D2JJI4_PARBR</name>
<evidence type="ECO:0000256" key="4">
    <source>
        <dbReference type="ARBA" id="ARBA00022772"/>
    </source>
</evidence>
<dbReference type="PANTHER" id="PTHR10638:SF33">
    <property type="entry name" value="AMINE OXIDASE"/>
    <property type="match status" value="1"/>
</dbReference>
<dbReference type="VEuPathDB" id="FungiDB:PADG_11154"/>
<gene>
    <name evidence="9" type="ORF">ACO22_02187</name>
</gene>
<dbReference type="AlphaFoldDB" id="A0A1D2JJI4"/>
<evidence type="ECO:0000256" key="1">
    <source>
        <dbReference type="ARBA" id="ARBA00001935"/>
    </source>
</evidence>
<evidence type="ECO:0000256" key="5">
    <source>
        <dbReference type="ARBA" id="ARBA00023002"/>
    </source>
</evidence>
<comment type="cofactor">
    <cofactor evidence="7">
        <name>Cu cation</name>
        <dbReference type="ChEBI" id="CHEBI:23378"/>
    </cofactor>
    <text evidence="7">Contains 1 topaquinone per subunit.</text>
</comment>
<organism evidence="9 10">
    <name type="scientific">Paracoccidioides brasiliensis</name>
    <dbReference type="NCBI Taxonomy" id="121759"/>
    <lineage>
        <taxon>Eukaryota</taxon>
        <taxon>Fungi</taxon>
        <taxon>Dikarya</taxon>
        <taxon>Ascomycota</taxon>
        <taxon>Pezizomycotina</taxon>
        <taxon>Eurotiomycetes</taxon>
        <taxon>Eurotiomycetidae</taxon>
        <taxon>Onygenales</taxon>
        <taxon>Ajellomycetaceae</taxon>
        <taxon>Paracoccidioides</taxon>
    </lineage>
</organism>
<dbReference type="EMBL" id="LZYO01000063">
    <property type="protein sequence ID" value="ODH38787.1"/>
    <property type="molecule type" value="Genomic_DNA"/>
</dbReference>
<accession>A0A1D2JJI4</accession>
<dbReference type="PANTHER" id="PTHR10638">
    <property type="entry name" value="COPPER AMINE OXIDASE"/>
    <property type="match status" value="1"/>
</dbReference>
<keyword evidence="3 7" id="KW-0479">Metal-binding</keyword>
<dbReference type="VEuPathDB" id="FungiDB:PABG_02316"/>
<comment type="caution">
    <text evidence="9">The sequence shown here is derived from an EMBL/GenBank/DDBJ whole genome shotgun (WGS) entry which is preliminary data.</text>
</comment>
<dbReference type="EC" id="1.4.3.-" evidence="7"/>
<dbReference type="Gene3D" id="2.70.98.20">
    <property type="entry name" value="Copper amine oxidase, catalytic domain"/>
    <property type="match status" value="2"/>
</dbReference>
<sequence>MTPFEGGALILFPTLTSPHISKRTIPATHFREVRVDLASGERLDESKLIGKRLYIDGTLINACEKACLADRGEQDVINRLELPENAAVVVEAWTYGTDSMRDMSKRLVMMTWRYLEYITCHLEKMTDIHTPVTKGVKKFDRSKIHDTSEYHSDLVSDNYRTGNAVVTRSRILVLRAVVTDAAINYEVRATGILSSTPINRGDSVPYRTLWRRGVLTPYHQHLFSLRIDPTIDGYENTHVVEDSIPMPLNNPEIHNSFGFGYITYPNNRPSRKRIGHGHHQDVARAPDVTTRQEIGLLGGVGIASWIKYHASDESAANVRNQDIVLWTFGTTHNSRIEDWPVMPAEKMLVSLKPVNFFTGNLVVDVPISTQEQNMRVLVDVGAQKCCAPDGVEGEKAGKG</sequence>
<evidence type="ECO:0000256" key="2">
    <source>
        <dbReference type="ARBA" id="ARBA00007983"/>
    </source>
</evidence>
<dbReference type="SUPFAM" id="SSF54416">
    <property type="entry name" value="Amine oxidase N-terminal region"/>
    <property type="match status" value="1"/>
</dbReference>
<evidence type="ECO:0000256" key="6">
    <source>
        <dbReference type="ARBA" id="ARBA00023008"/>
    </source>
</evidence>
<dbReference type="SUPFAM" id="SSF49998">
    <property type="entry name" value="Amine oxidase catalytic domain"/>
    <property type="match status" value="1"/>
</dbReference>
<dbReference type="InterPro" id="IPR015798">
    <property type="entry name" value="Cu_amine_oxidase_C"/>
</dbReference>
<comment type="cofactor">
    <cofactor evidence="1">
        <name>Cu cation</name>
        <dbReference type="ChEBI" id="CHEBI:23378"/>
    </cofactor>
</comment>
<proteinExistence type="inferred from homology"/>
<feature type="domain" description="Copper amine oxidase catalytic" evidence="8">
    <location>
        <begin position="301"/>
        <end position="361"/>
    </location>
</feature>
<dbReference type="Pfam" id="PF01179">
    <property type="entry name" value="Cu_amine_oxid"/>
    <property type="match status" value="2"/>
</dbReference>
<dbReference type="GO" id="GO:0008131">
    <property type="term" value="F:primary methylamine oxidase activity"/>
    <property type="evidence" value="ECO:0007669"/>
    <property type="project" value="InterPro"/>
</dbReference>
<dbReference type="Gene3D" id="3.10.450.40">
    <property type="match status" value="1"/>
</dbReference>
<evidence type="ECO:0000313" key="10">
    <source>
        <dbReference type="Proteomes" id="UP000242814"/>
    </source>
</evidence>
<evidence type="ECO:0000256" key="3">
    <source>
        <dbReference type="ARBA" id="ARBA00022723"/>
    </source>
</evidence>
<dbReference type="GO" id="GO:0005507">
    <property type="term" value="F:copper ion binding"/>
    <property type="evidence" value="ECO:0007669"/>
    <property type="project" value="InterPro"/>
</dbReference>
<evidence type="ECO:0000313" key="9">
    <source>
        <dbReference type="EMBL" id="ODH38787.1"/>
    </source>
</evidence>
<dbReference type="GO" id="GO:0048038">
    <property type="term" value="F:quinone binding"/>
    <property type="evidence" value="ECO:0007669"/>
    <property type="project" value="InterPro"/>
</dbReference>
<keyword evidence="4 7" id="KW-0801">TPQ</keyword>
<keyword evidence="6 7" id="KW-0186">Copper</keyword>
<keyword evidence="5 7" id="KW-0560">Oxidoreductase</keyword>
<comment type="similarity">
    <text evidence="2 7">Belongs to the copper/topaquinone oxidase family.</text>
</comment>
<protein>
    <recommendedName>
        <fullName evidence="7">Amine oxidase</fullName>
        <ecNumber evidence="7">1.4.3.-</ecNumber>
    </recommendedName>
</protein>
<dbReference type="GO" id="GO:0009308">
    <property type="term" value="P:amine metabolic process"/>
    <property type="evidence" value="ECO:0007669"/>
    <property type="project" value="UniProtKB-UniRule"/>
</dbReference>
<feature type="domain" description="Copper amine oxidase catalytic" evidence="8">
    <location>
        <begin position="161"/>
        <end position="256"/>
    </location>
</feature>
<dbReference type="InterPro" id="IPR036460">
    <property type="entry name" value="Cu_amine_oxidase_C_sf"/>
</dbReference>